<feature type="domain" description="Ig-like" evidence="13">
    <location>
        <begin position="114"/>
        <end position="232"/>
    </location>
</feature>
<dbReference type="Gene3D" id="2.70.170.10">
    <property type="entry name" value="Neurotransmitter-gated ion-channel ligand-binding domain"/>
    <property type="match status" value="1"/>
</dbReference>
<evidence type="ECO:0000256" key="2">
    <source>
        <dbReference type="ARBA" id="ARBA00004236"/>
    </source>
</evidence>
<name>A0A4Y2LVS7_ARAVE</name>
<dbReference type="InterPro" id="IPR006202">
    <property type="entry name" value="Neur_chan_lig-bd"/>
</dbReference>
<evidence type="ECO:0000256" key="7">
    <source>
        <dbReference type="ARBA" id="ARBA00022989"/>
    </source>
</evidence>
<evidence type="ECO:0000256" key="6">
    <source>
        <dbReference type="ARBA" id="ARBA00022729"/>
    </source>
</evidence>
<evidence type="ECO:0000256" key="4">
    <source>
        <dbReference type="ARBA" id="ARBA00022475"/>
    </source>
</evidence>
<evidence type="ECO:0000256" key="9">
    <source>
        <dbReference type="ARBA" id="ARBA00023136"/>
    </source>
</evidence>
<dbReference type="InterPro" id="IPR006201">
    <property type="entry name" value="Neur_channel"/>
</dbReference>
<dbReference type="GO" id="GO:0005230">
    <property type="term" value="F:extracellular ligand-gated monoatomic ion channel activity"/>
    <property type="evidence" value="ECO:0007669"/>
    <property type="project" value="InterPro"/>
</dbReference>
<dbReference type="InterPro" id="IPR036734">
    <property type="entry name" value="Neur_chan_lig-bd_sf"/>
</dbReference>
<dbReference type="InterPro" id="IPR018000">
    <property type="entry name" value="Neurotransmitter_ion_chnl_CS"/>
</dbReference>
<comment type="similarity">
    <text evidence="11">Belongs to the ligand-gated ion channel (TC 1.A.9) family.</text>
</comment>
<dbReference type="InterPro" id="IPR007110">
    <property type="entry name" value="Ig-like_dom"/>
</dbReference>
<dbReference type="GO" id="GO:0004888">
    <property type="term" value="F:transmembrane signaling receptor activity"/>
    <property type="evidence" value="ECO:0007669"/>
    <property type="project" value="InterPro"/>
</dbReference>
<keyword evidence="15" id="KW-1185">Reference proteome</keyword>
<comment type="caution">
    <text evidence="11">Lacks conserved residue(s) required for the propagation of feature annotation.</text>
</comment>
<reference evidence="14 15" key="1">
    <citation type="journal article" date="2019" name="Sci. Rep.">
        <title>Orb-weaving spider Araneus ventricosus genome elucidates the spidroin gene catalogue.</title>
        <authorList>
            <person name="Kono N."/>
            <person name="Nakamura H."/>
            <person name="Ohtoshi R."/>
            <person name="Moran D.A.P."/>
            <person name="Shinohara A."/>
            <person name="Yoshida Y."/>
            <person name="Fujiwara M."/>
            <person name="Mori M."/>
            <person name="Tomita M."/>
            <person name="Arakawa K."/>
        </authorList>
    </citation>
    <scope>NUCLEOTIDE SEQUENCE [LARGE SCALE GENOMIC DNA]</scope>
</reference>
<dbReference type="EMBL" id="BGPR01006352">
    <property type="protein sequence ID" value="GBN18230.1"/>
    <property type="molecule type" value="Genomic_DNA"/>
</dbReference>
<gene>
    <name evidence="14" type="primary">Glra1_1</name>
    <name evidence="14" type="ORF">AVEN_241032_1</name>
</gene>
<dbReference type="GO" id="GO:0099095">
    <property type="term" value="F:ligand-gated monoatomic anion channel activity"/>
    <property type="evidence" value="ECO:0007669"/>
    <property type="project" value="UniProtKB-ARBA"/>
</dbReference>
<dbReference type="Gene3D" id="1.20.58.390">
    <property type="entry name" value="Neurotransmitter-gated ion-channel transmembrane domain"/>
    <property type="match status" value="1"/>
</dbReference>
<evidence type="ECO:0000256" key="3">
    <source>
        <dbReference type="ARBA" id="ARBA00022448"/>
    </source>
</evidence>
<keyword evidence="9 11" id="KW-0472">Membrane</keyword>
<dbReference type="PRINTS" id="PR00253">
    <property type="entry name" value="GABAARECEPTR"/>
</dbReference>
<dbReference type="Pfam" id="PF02931">
    <property type="entry name" value="Neur_chan_LBD"/>
    <property type="match status" value="1"/>
</dbReference>
<dbReference type="SUPFAM" id="SSF63712">
    <property type="entry name" value="Nicotinic receptor ligand binding domain-like"/>
    <property type="match status" value="1"/>
</dbReference>
<comment type="subcellular location">
    <subcellularLocation>
        <location evidence="2">Cell membrane</location>
    </subcellularLocation>
    <subcellularLocation>
        <location evidence="1">Membrane</location>
        <topology evidence="1">Multi-pass membrane protein</topology>
    </subcellularLocation>
</comment>
<keyword evidence="14" id="KW-0675">Receptor</keyword>
<dbReference type="Pfam" id="PF02932">
    <property type="entry name" value="Neur_chan_memb"/>
    <property type="match status" value="1"/>
</dbReference>
<dbReference type="SUPFAM" id="SSF90112">
    <property type="entry name" value="Neurotransmitter-gated ion-channel transmembrane pore"/>
    <property type="match status" value="1"/>
</dbReference>
<evidence type="ECO:0000256" key="5">
    <source>
        <dbReference type="ARBA" id="ARBA00022692"/>
    </source>
</evidence>
<feature type="transmembrane region" description="Helical" evidence="11">
    <location>
        <begin position="273"/>
        <end position="293"/>
    </location>
</feature>
<dbReference type="PROSITE" id="PS00236">
    <property type="entry name" value="NEUROTR_ION_CHANNEL"/>
    <property type="match status" value="1"/>
</dbReference>
<dbReference type="AlphaFoldDB" id="A0A4Y2LVS7"/>
<keyword evidence="8 11" id="KW-0406">Ion transport</keyword>
<evidence type="ECO:0000256" key="1">
    <source>
        <dbReference type="ARBA" id="ARBA00004141"/>
    </source>
</evidence>
<dbReference type="PANTHER" id="PTHR18945">
    <property type="entry name" value="NEUROTRANSMITTER GATED ION CHANNEL"/>
    <property type="match status" value="1"/>
</dbReference>
<dbReference type="InterPro" id="IPR006028">
    <property type="entry name" value="GABAA/Glycine_rcpt"/>
</dbReference>
<sequence length="370" mass="42773">KSDHSEAEDYEEEHHEDETEHHEDHYELINSLFNNYDQSSSPTHGTKEPVAISVNIQLISVDDVSDARMELIIDTRMTLFWDDKRLMTPECRDENRDCDDHFDLKRREQNLWKPDLYILNSRSARQHEQPLRNGMVYLVAQGRVILSKRLTLTLRCPMNLVNYPLDTQSCPLIICPYSLPDDELTLQWTENGVGILDDSQDGQNKFHLLTPIITREMTLKYSAPDVTGSFSCVNATFSLKRQNGYHMGYSYTITSFIVIVSWIGFWLPVTAVPARVTLGVTTLLTLLTTGNFVRSSLPPISYVTAIDVWVRRVTDHPLAYEVCRVCGGHRSTHRRQEAEETGLCLDRKNRIIFPLFFLVFNISYWTFYLT</sequence>
<comment type="caution">
    <text evidence="14">The sequence shown here is derived from an EMBL/GenBank/DDBJ whole genome shotgun (WGS) entry which is preliminary data.</text>
</comment>
<evidence type="ECO:0000313" key="14">
    <source>
        <dbReference type="EMBL" id="GBN18230.1"/>
    </source>
</evidence>
<evidence type="ECO:0000256" key="8">
    <source>
        <dbReference type="ARBA" id="ARBA00023065"/>
    </source>
</evidence>
<organism evidence="14 15">
    <name type="scientific">Araneus ventricosus</name>
    <name type="common">Orbweaver spider</name>
    <name type="synonym">Epeira ventricosa</name>
    <dbReference type="NCBI Taxonomy" id="182803"/>
    <lineage>
        <taxon>Eukaryota</taxon>
        <taxon>Metazoa</taxon>
        <taxon>Ecdysozoa</taxon>
        <taxon>Arthropoda</taxon>
        <taxon>Chelicerata</taxon>
        <taxon>Arachnida</taxon>
        <taxon>Araneae</taxon>
        <taxon>Araneomorphae</taxon>
        <taxon>Entelegynae</taxon>
        <taxon>Araneoidea</taxon>
        <taxon>Araneidae</taxon>
        <taxon>Araneus</taxon>
    </lineage>
</organism>
<evidence type="ECO:0000256" key="10">
    <source>
        <dbReference type="ARBA" id="ARBA00023303"/>
    </source>
</evidence>
<evidence type="ECO:0000256" key="11">
    <source>
        <dbReference type="RuleBase" id="RU000687"/>
    </source>
</evidence>
<feature type="region of interest" description="Disordered" evidence="12">
    <location>
        <begin position="1"/>
        <end position="23"/>
    </location>
</feature>
<keyword evidence="4" id="KW-1003">Cell membrane</keyword>
<keyword evidence="10 11" id="KW-0407">Ion channel</keyword>
<evidence type="ECO:0000256" key="12">
    <source>
        <dbReference type="SAM" id="MobiDB-lite"/>
    </source>
</evidence>
<dbReference type="Proteomes" id="UP000499080">
    <property type="component" value="Unassembled WGS sequence"/>
</dbReference>
<dbReference type="OrthoDB" id="6427382at2759"/>
<feature type="transmembrane region" description="Helical" evidence="11">
    <location>
        <begin position="351"/>
        <end position="368"/>
    </location>
</feature>
<dbReference type="InterPro" id="IPR036719">
    <property type="entry name" value="Neuro-gated_channel_TM_sf"/>
</dbReference>
<dbReference type="GO" id="GO:0005886">
    <property type="term" value="C:plasma membrane"/>
    <property type="evidence" value="ECO:0007669"/>
    <property type="project" value="UniProtKB-SubCell"/>
</dbReference>
<dbReference type="GO" id="GO:0005254">
    <property type="term" value="F:chloride channel activity"/>
    <property type="evidence" value="ECO:0007669"/>
    <property type="project" value="UniProtKB-ARBA"/>
</dbReference>
<proteinExistence type="inferred from homology"/>
<evidence type="ECO:0000313" key="15">
    <source>
        <dbReference type="Proteomes" id="UP000499080"/>
    </source>
</evidence>
<dbReference type="InterPro" id="IPR038050">
    <property type="entry name" value="Neuro_actylchol_rec"/>
</dbReference>
<accession>A0A4Y2LVS7</accession>
<dbReference type="InterPro" id="IPR006029">
    <property type="entry name" value="Neurotrans-gated_channel_TM"/>
</dbReference>
<keyword evidence="3 11" id="KW-0813">Transport</keyword>
<dbReference type="PROSITE" id="PS50835">
    <property type="entry name" value="IG_LIKE"/>
    <property type="match status" value="1"/>
</dbReference>
<keyword evidence="6" id="KW-0732">Signal</keyword>
<keyword evidence="5 11" id="KW-0812">Transmembrane</keyword>
<feature type="non-terminal residue" evidence="14">
    <location>
        <position position="1"/>
    </location>
</feature>
<protein>
    <submittedName>
        <fullName evidence="14">Glycine receptor subunit alpha-1</fullName>
    </submittedName>
</protein>
<dbReference type="PRINTS" id="PR00252">
    <property type="entry name" value="NRIONCHANNEL"/>
</dbReference>
<feature type="transmembrane region" description="Helical" evidence="11">
    <location>
        <begin position="248"/>
        <end position="267"/>
    </location>
</feature>
<evidence type="ECO:0000259" key="13">
    <source>
        <dbReference type="PROSITE" id="PS50835"/>
    </source>
</evidence>
<keyword evidence="7 11" id="KW-1133">Transmembrane helix</keyword>